<name>A0A9W7EPU8_9STRA</name>
<keyword evidence="3" id="KW-0963">Cytoplasm</keyword>
<comment type="subcellular location">
    <subcellularLocation>
        <location evidence="1">Cell projection</location>
        <location evidence="1">Cilium</location>
        <location evidence="1">Flagellum</location>
    </subcellularLocation>
    <subcellularLocation>
        <location evidence="2">Cytoplasm</location>
        <location evidence="2">Cytoskeleton</location>
        <location evidence="2">Cilium axoneme</location>
    </subcellularLocation>
</comment>
<keyword evidence="8" id="KW-0966">Cell projection</keyword>
<sequence length="705" mass="78568">MANPTSDPLPPADLTSEPPASATPVPPALTVVEPARPKLKDTLDALPLDANLSALIMESYVGEQDEEGRPDGQGVAKFNDGHTYTGAWKTGLMHGTGTYTFQDGVIYKGQFTYNAITGTGSYTWNDTSSYTGEVKEGLRHGRGVFTAPSGKGVYDGQWSSGVRSGKGIIYYDESKKIYYDGEWKENVREGSGVAVYGSGNRYGGEWKSNRKNGEGETEEPGKMEWLDRSESYEGSWLNDKQNGYGVHIWLDSEIAHGDTARQRCNQYSGQWKNGVREGIGTFCYANGSEYHGAWVGNIKEGYGVFTYPDGHVYEGPFVNDRMPGREEGFRATEDVAPQLKLNINDLVEVESETGKHELKLIENLLLRYNSELKVVYKHYSGVTNGLGFSNESTKNEVVFTMNMEQFRILCKECKLLDSSLTFSTVNQIFYRMRRHHALAITSAWEDKETKQDDSGAVYYADQDENGLGVNDSMRPLLFREFVEGLTRLAFHKYCVINKSVTVKSALRHVVEDHIRVYATQTGLNAFEDKMVEGKVKAAIDGNAGVLNAVFEKYAKGWEDGVMSKREFLIFVNDTSGFGNKKAYKSEEIMKFTEPSNVEHHHHHHHGGHPGVEGGLDDGAVFDSFLLKAEFLEALCRLANAYNTGMVPLQEKLKTYFVGVLGPLMDNFVEAKAGETKIKVTGLEGQKVVEKDVKKQQQRPPRKILM</sequence>
<dbReference type="GO" id="GO:0005930">
    <property type="term" value="C:axoneme"/>
    <property type="evidence" value="ECO:0007669"/>
    <property type="project" value="UniProtKB-SubCell"/>
</dbReference>
<keyword evidence="6" id="KW-0969">Cilium</keyword>
<evidence type="ECO:0000256" key="9">
    <source>
        <dbReference type="SAM" id="MobiDB-lite"/>
    </source>
</evidence>
<evidence type="ECO:0000256" key="3">
    <source>
        <dbReference type="ARBA" id="ARBA00022490"/>
    </source>
</evidence>
<evidence type="ECO:0000256" key="7">
    <source>
        <dbReference type="ARBA" id="ARBA00023212"/>
    </source>
</evidence>
<evidence type="ECO:0000313" key="10">
    <source>
        <dbReference type="EMBL" id="GMH87108.1"/>
    </source>
</evidence>
<accession>A0A9W7EPU8</accession>
<evidence type="ECO:0000256" key="6">
    <source>
        <dbReference type="ARBA" id="ARBA00023069"/>
    </source>
</evidence>
<keyword evidence="4" id="KW-0677">Repeat</keyword>
<dbReference type="EMBL" id="BLQM01000388">
    <property type="protein sequence ID" value="GMH87108.1"/>
    <property type="molecule type" value="Genomic_DNA"/>
</dbReference>
<evidence type="ECO:0000256" key="5">
    <source>
        <dbReference type="ARBA" id="ARBA00022846"/>
    </source>
</evidence>
<protein>
    <submittedName>
        <fullName evidence="10">Uncharacterized protein</fullName>
    </submittedName>
</protein>
<keyword evidence="5" id="KW-0282">Flagellum</keyword>
<dbReference type="SUPFAM" id="SSF82185">
    <property type="entry name" value="Histone H3 K4-specific methyltransferase SET7/9 N-terminal domain"/>
    <property type="match status" value="3"/>
</dbReference>
<proteinExistence type="predicted"/>
<feature type="region of interest" description="Disordered" evidence="9">
    <location>
        <begin position="1"/>
        <end position="31"/>
    </location>
</feature>
<gene>
    <name evidence="10" type="ORF">TL16_g10753</name>
</gene>
<dbReference type="AlphaFoldDB" id="A0A9W7EPU8"/>
<dbReference type="InterPro" id="IPR003409">
    <property type="entry name" value="MORN"/>
</dbReference>
<reference evidence="11" key="1">
    <citation type="journal article" date="2023" name="Commun. Biol.">
        <title>Genome analysis of Parmales, the sister group of diatoms, reveals the evolutionary specialization of diatoms from phago-mixotrophs to photoautotrophs.</title>
        <authorList>
            <person name="Ban H."/>
            <person name="Sato S."/>
            <person name="Yoshikawa S."/>
            <person name="Yamada K."/>
            <person name="Nakamura Y."/>
            <person name="Ichinomiya M."/>
            <person name="Sato N."/>
            <person name="Blanc-Mathieu R."/>
            <person name="Endo H."/>
            <person name="Kuwata A."/>
            <person name="Ogata H."/>
        </authorList>
    </citation>
    <scope>NUCLEOTIDE SEQUENCE [LARGE SCALE GENOMIC DNA]</scope>
</reference>
<organism evidence="10 11">
    <name type="scientific">Triparma laevis f. inornata</name>
    <dbReference type="NCBI Taxonomy" id="1714386"/>
    <lineage>
        <taxon>Eukaryota</taxon>
        <taxon>Sar</taxon>
        <taxon>Stramenopiles</taxon>
        <taxon>Ochrophyta</taxon>
        <taxon>Bolidophyceae</taxon>
        <taxon>Parmales</taxon>
        <taxon>Triparmaceae</taxon>
        <taxon>Triparma</taxon>
    </lineage>
</organism>
<dbReference type="Proteomes" id="UP001162640">
    <property type="component" value="Unassembled WGS sequence"/>
</dbReference>
<dbReference type="SMART" id="SM00698">
    <property type="entry name" value="MORN"/>
    <property type="match status" value="10"/>
</dbReference>
<keyword evidence="7" id="KW-0206">Cytoskeleton</keyword>
<evidence type="ECO:0000256" key="8">
    <source>
        <dbReference type="ARBA" id="ARBA00023273"/>
    </source>
</evidence>
<evidence type="ECO:0000256" key="1">
    <source>
        <dbReference type="ARBA" id="ARBA00004230"/>
    </source>
</evidence>
<dbReference type="Pfam" id="PF02493">
    <property type="entry name" value="MORN"/>
    <property type="match status" value="10"/>
</dbReference>
<dbReference type="PANTHER" id="PTHR46613">
    <property type="entry name" value="RADIAL SPOKE HEAD 10 HOMOLOG B-RELATED"/>
    <property type="match status" value="1"/>
</dbReference>
<evidence type="ECO:0000256" key="4">
    <source>
        <dbReference type="ARBA" id="ARBA00022737"/>
    </source>
</evidence>
<dbReference type="Gene3D" id="2.20.110.10">
    <property type="entry name" value="Histone H3 K4-specific methyltransferase SET7/9 N-terminal domain"/>
    <property type="match status" value="4"/>
</dbReference>
<evidence type="ECO:0000313" key="11">
    <source>
        <dbReference type="Proteomes" id="UP001162640"/>
    </source>
</evidence>
<evidence type="ECO:0000256" key="2">
    <source>
        <dbReference type="ARBA" id="ARBA00004430"/>
    </source>
</evidence>
<dbReference type="PANTHER" id="PTHR46613:SF1">
    <property type="entry name" value="RADIAL SPOKE HEAD 10 HOMOLOG B-RELATED"/>
    <property type="match status" value="1"/>
</dbReference>
<comment type="caution">
    <text evidence="10">The sequence shown here is derived from an EMBL/GenBank/DDBJ whole genome shotgun (WGS) entry which is preliminary data.</text>
</comment>
<dbReference type="GO" id="GO:0031514">
    <property type="term" value="C:motile cilium"/>
    <property type="evidence" value="ECO:0007669"/>
    <property type="project" value="UniProtKB-SubCell"/>
</dbReference>